<dbReference type="EMBL" id="QFWQ01000005">
    <property type="protein sequence ID" value="RCS29916.1"/>
    <property type="molecule type" value="Genomic_DNA"/>
</dbReference>
<dbReference type="PROSITE" id="PS51257">
    <property type="entry name" value="PROKAR_LIPOPROTEIN"/>
    <property type="match status" value="1"/>
</dbReference>
<comment type="caution">
    <text evidence="2">The sequence shown here is derived from an EMBL/GenBank/DDBJ whole genome shotgun (WGS) entry which is preliminary data.</text>
</comment>
<sequence length="171" mass="18093">MRTRLAFLPIRLAAPAALLMLAACAPAPIYKASSAAVTAAPFQVAQSPEKFSNSQVIWGGRIVQVKVLADHSEIELLAYPLDASQRPKANDSGSGRFIAVMPGYVEPLDYPSGALMTVDGKLGGSRAGKVGEADYVFPLVSVAQSHVWTTEEMNKGRNNVHFGVGLGVGIR</sequence>
<dbReference type="OrthoDB" id="5295757at2"/>
<dbReference type="PANTHER" id="PTHR37530">
    <property type="entry name" value="OUTER MEMBRANE PROTEIN SLP"/>
    <property type="match status" value="1"/>
</dbReference>
<feature type="signal peptide" evidence="1">
    <location>
        <begin position="1"/>
        <end position="27"/>
    </location>
</feature>
<reference evidence="2 3" key="1">
    <citation type="submission" date="2018-05" db="EMBL/GenBank/DDBJ databases">
        <title>Draft genome sequence of Rhodanobacter denitrificans Yn1 isolated from gold copper mine.</title>
        <authorList>
            <person name="Yang N."/>
            <person name="Mazhar H.S."/>
            <person name="Rensing C."/>
        </authorList>
    </citation>
    <scope>NUCLEOTIDE SEQUENCE [LARGE SCALE GENOMIC DNA]</scope>
    <source>
        <strain evidence="2 3">Yn1</strain>
    </source>
</reference>
<dbReference type="PANTHER" id="PTHR37530:SF1">
    <property type="entry name" value="OUTER MEMBRANE PROTEIN SLP"/>
    <property type="match status" value="1"/>
</dbReference>
<dbReference type="Proteomes" id="UP000252387">
    <property type="component" value="Unassembled WGS sequence"/>
</dbReference>
<proteinExistence type="predicted"/>
<dbReference type="InterPro" id="IPR004658">
    <property type="entry name" value="OMP_Slp"/>
</dbReference>
<dbReference type="GO" id="GO:0019867">
    <property type="term" value="C:outer membrane"/>
    <property type="evidence" value="ECO:0007669"/>
    <property type="project" value="InterPro"/>
</dbReference>
<evidence type="ECO:0000256" key="1">
    <source>
        <dbReference type="SAM" id="SignalP"/>
    </source>
</evidence>
<accession>A0A368KFN0</accession>
<evidence type="ECO:0000313" key="2">
    <source>
        <dbReference type="EMBL" id="RCS29916.1"/>
    </source>
</evidence>
<evidence type="ECO:0008006" key="4">
    <source>
        <dbReference type="Google" id="ProtNLM"/>
    </source>
</evidence>
<gene>
    <name evidence="2" type="ORF">DEO45_07495</name>
</gene>
<dbReference type="AlphaFoldDB" id="A0A368KFN0"/>
<evidence type="ECO:0000313" key="3">
    <source>
        <dbReference type="Proteomes" id="UP000252387"/>
    </source>
</evidence>
<keyword evidence="1" id="KW-0732">Signal</keyword>
<dbReference type="PIRSF" id="PIRSF004982">
    <property type="entry name" value="SlP"/>
    <property type="match status" value="1"/>
</dbReference>
<feature type="chain" id="PRO_5016811905" description="Starvation-inducible outer membrane lipoprotein" evidence="1">
    <location>
        <begin position="28"/>
        <end position="171"/>
    </location>
</feature>
<name>A0A368KFN0_9GAMM</name>
<dbReference type="Pfam" id="PF03843">
    <property type="entry name" value="Slp"/>
    <property type="match status" value="1"/>
</dbReference>
<protein>
    <recommendedName>
        <fullName evidence="4">Starvation-inducible outer membrane lipoprotein</fullName>
    </recommendedName>
</protein>
<keyword evidence="3" id="KW-1185">Reference proteome</keyword>
<dbReference type="RefSeq" id="WP_114342070.1">
    <property type="nucleotide sequence ID" value="NZ_QFWQ01000005.1"/>
</dbReference>
<organism evidence="2 3">
    <name type="scientific">Rhodanobacter denitrificans</name>
    <dbReference type="NCBI Taxonomy" id="666685"/>
    <lineage>
        <taxon>Bacteria</taxon>
        <taxon>Pseudomonadati</taxon>
        <taxon>Pseudomonadota</taxon>
        <taxon>Gammaproteobacteria</taxon>
        <taxon>Lysobacterales</taxon>
        <taxon>Rhodanobacteraceae</taxon>
        <taxon>Rhodanobacter</taxon>
    </lineage>
</organism>